<dbReference type="Gene3D" id="3.40.50.720">
    <property type="entry name" value="NAD(P)-binding Rossmann-like Domain"/>
    <property type="match status" value="1"/>
</dbReference>
<dbReference type="SUPFAM" id="SSF51735">
    <property type="entry name" value="NAD(P)-binding Rossmann-fold domains"/>
    <property type="match status" value="1"/>
</dbReference>
<dbReference type="InterPro" id="IPR001509">
    <property type="entry name" value="Epimerase_deHydtase"/>
</dbReference>
<dbReference type="Pfam" id="PF01370">
    <property type="entry name" value="Epimerase"/>
    <property type="match status" value="1"/>
</dbReference>
<proteinExistence type="predicted"/>
<sequence length="326" mass="35456">MKKALVLGATGGTGMAIAQELVKREIPAVLFGRSAEKLDRLKRELGGSERLELRTGDVFKSEDVAAAAEGTDVVFHAASIPYHEMEDKLLPMGRSVMEGAALAGAKVVAVDGIYPYGKRTSAEPIGEDFPKNPHTRKGRTKLAFERLLFDSRYDGTPKLIVRLPDYYGPSMNRASYLGQTFEDIAAGRPTVFIGSMRIPREFVYLPDAAVMIVELALREEAYGGSWHIPSAGPVAGRRLVELAREAAGGSKPVLPLGRLPLTMLGRFAPVMKEIVEMLYLTQEPLLLSGAKYEALIGPIPATPYETGVRDTILAMKKRTAEKVSRG</sequence>
<protein>
    <submittedName>
        <fullName evidence="2">SDR family NAD(P)-dependent oxidoreductase</fullName>
    </submittedName>
</protein>
<evidence type="ECO:0000313" key="2">
    <source>
        <dbReference type="EMBL" id="NGZ77286.1"/>
    </source>
</evidence>
<dbReference type="InterPro" id="IPR051783">
    <property type="entry name" value="NAD(P)-dependent_oxidoreduct"/>
</dbReference>
<reference evidence="2 3" key="1">
    <citation type="submission" date="2020-01" db="EMBL/GenBank/DDBJ databases">
        <title>Polyphasic characterisation and genomic insights into a novel alkali tolerant bacterium VR-M41.</title>
        <authorList>
            <person name="Vemuluri V.R."/>
        </authorList>
    </citation>
    <scope>NUCLEOTIDE SEQUENCE [LARGE SCALE GENOMIC DNA]</scope>
    <source>
        <strain evidence="2 3">VR-M41</strain>
    </source>
</reference>
<dbReference type="Proteomes" id="UP000800303">
    <property type="component" value="Unassembled WGS sequence"/>
</dbReference>
<dbReference type="RefSeq" id="WP_166277404.1">
    <property type="nucleotide sequence ID" value="NZ_JAAFGS010000007.1"/>
</dbReference>
<feature type="domain" description="NAD-dependent epimerase/dehydratase" evidence="1">
    <location>
        <begin position="4"/>
        <end position="218"/>
    </location>
</feature>
<organism evidence="2 3">
    <name type="scientific">Saccharibacillus alkalitolerans</name>
    <dbReference type="NCBI Taxonomy" id="2705290"/>
    <lineage>
        <taxon>Bacteria</taxon>
        <taxon>Bacillati</taxon>
        <taxon>Bacillota</taxon>
        <taxon>Bacilli</taxon>
        <taxon>Bacillales</taxon>
        <taxon>Paenibacillaceae</taxon>
        <taxon>Saccharibacillus</taxon>
    </lineage>
</organism>
<evidence type="ECO:0000313" key="3">
    <source>
        <dbReference type="Proteomes" id="UP000800303"/>
    </source>
</evidence>
<keyword evidence="3" id="KW-1185">Reference proteome</keyword>
<dbReference type="EMBL" id="JAAFGS010000007">
    <property type="protein sequence ID" value="NGZ77286.1"/>
    <property type="molecule type" value="Genomic_DNA"/>
</dbReference>
<dbReference type="PANTHER" id="PTHR48079">
    <property type="entry name" value="PROTEIN YEEZ"/>
    <property type="match status" value="1"/>
</dbReference>
<dbReference type="PANTHER" id="PTHR48079:SF6">
    <property type="entry name" value="NAD(P)-BINDING DOMAIN-CONTAINING PROTEIN-RELATED"/>
    <property type="match status" value="1"/>
</dbReference>
<accession>A0ABX0F8J1</accession>
<evidence type="ECO:0000259" key="1">
    <source>
        <dbReference type="Pfam" id="PF01370"/>
    </source>
</evidence>
<gene>
    <name evidence="2" type="ORF">GYN08_18505</name>
</gene>
<dbReference type="InterPro" id="IPR036291">
    <property type="entry name" value="NAD(P)-bd_dom_sf"/>
</dbReference>
<name>A0ABX0F8J1_9BACL</name>
<comment type="caution">
    <text evidence="2">The sequence shown here is derived from an EMBL/GenBank/DDBJ whole genome shotgun (WGS) entry which is preliminary data.</text>
</comment>